<feature type="domain" description="TadE-like" evidence="2">
    <location>
        <begin position="9"/>
        <end position="51"/>
    </location>
</feature>
<keyword evidence="1" id="KW-0812">Transmembrane</keyword>
<dbReference type="EMBL" id="JBHMAX010000007">
    <property type="protein sequence ID" value="MFB9731078.1"/>
    <property type="molecule type" value="Genomic_DNA"/>
</dbReference>
<protein>
    <submittedName>
        <fullName evidence="3">TadE/TadG family type IV pilus assembly protein</fullName>
    </submittedName>
</protein>
<evidence type="ECO:0000259" key="2">
    <source>
        <dbReference type="Pfam" id="PF07811"/>
    </source>
</evidence>
<gene>
    <name evidence="3" type="ORF">ACFFN0_03365</name>
</gene>
<dbReference type="InterPro" id="IPR012495">
    <property type="entry name" value="TadE-like_dom"/>
</dbReference>
<organism evidence="3 4">
    <name type="scientific">Ornithinimicrobium kibberense</name>
    <dbReference type="NCBI Taxonomy" id="282060"/>
    <lineage>
        <taxon>Bacteria</taxon>
        <taxon>Bacillati</taxon>
        <taxon>Actinomycetota</taxon>
        <taxon>Actinomycetes</taxon>
        <taxon>Micrococcales</taxon>
        <taxon>Ornithinimicrobiaceae</taxon>
        <taxon>Ornithinimicrobium</taxon>
    </lineage>
</organism>
<dbReference type="Proteomes" id="UP001589613">
    <property type="component" value="Unassembled WGS sequence"/>
</dbReference>
<dbReference type="RefSeq" id="WP_075957065.1">
    <property type="nucleotide sequence ID" value="NZ_JBHMAX010000007.1"/>
</dbReference>
<dbReference type="Pfam" id="PF07811">
    <property type="entry name" value="TadE"/>
    <property type="match status" value="1"/>
</dbReference>
<reference evidence="3 4" key="1">
    <citation type="submission" date="2024-09" db="EMBL/GenBank/DDBJ databases">
        <authorList>
            <person name="Sun Q."/>
            <person name="Mori K."/>
        </authorList>
    </citation>
    <scope>NUCLEOTIDE SEQUENCE [LARGE SCALE GENOMIC DNA]</scope>
    <source>
        <strain evidence="3 4">JCM 12763</strain>
    </source>
</reference>
<keyword evidence="4" id="KW-1185">Reference proteome</keyword>
<proteinExistence type="predicted"/>
<sequence length="127" mass="12879">MTGGPSDRGAAVTEFALLAGMVSVLLLAAVQLAFALHLHNTATAHVVEGARHGARADAGPQDGAHRARELLRDSLPGTSGVAVSARRTAADGVQVVEVSASMALPVLGPFGPADRMVVTGQAYAEDQ</sequence>
<evidence type="ECO:0000313" key="3">
    <source>
        <dbReference type="EMBL" id="MFB9731078.1"/>
    </source>
</evidence>
<accession>A0ABV5UZU3</accession>
<keyword evidence="1" id="KW-1133">Transmembrane helix</keyword>
<name>A0ABV5UZU3_9MICO</name>
<keyword evidence="1" id="KW-0472">Membrane</keyword>
<comment type="caution">
    <text evidence="3">The sequence shown here is derived from an EMBL/GenBank/DDBJ whole genome shotgun (WGS) entry which is preliminary data.</text>
</comment>
<feature type="transmembrane region" description="Helical" evidence="1">
    <location>
        <begin position="15"/>
        <end position="36"/>
    </location>
</feature>
<evidence type="ECO:0000256" key="1">
    <source>
        <dbReference type="SAM" id="Phobius"/>
    </source>
</evidence>
<evidence type="ECO:0000313" key="4">
    <source>
        <dbReference type="Proteomes" id="UP001589613"/>
    </source>
</evidence>